<protein>
    <submittedName>
        <fullName evidence="1">Uncharacterized protein</fullName>
    </submittedName>
</protein>
<gene>
    <name evidence="1" type="ORF">K3G42_027319</name>
</gene>
<dbReference type="Proteomes" id="UP000827872">
    <property type="component" value="Linkage Group LG08"/>
</dbReference>
<evidence type="ECO:0000313" key="1">
    <source>
        <dbReference type="EMBL" id="KAH8002703.1"/>
    </source>
</evidence>
<name>A0ACB8FC01_9SAUR</name>
<proteinExistence type="predicted"/>
<keyword evidence="2" id="KW-1185">Reference proteome</keyword>
<dbReference type="EMBL" id="CM037621">
    <property type="protein sequence ID" value="KAH8002703.1"/>
    <property type="molecule type" value="Genomic_DNA"/>
</dbReference>
<reference evidence="1" key="1">
    <citation type="submission" date="2021-08" db="EMBL/GenBank/DDBJ databases">
        <title>The first chromosome-level gecko genome reveals the dynamic sex chromosomes of Neotropical dwarf geckos (Sphaerodactylidae: Sphaerodactylus).</title>
        <authorList>
            <person name="Pinto B.J."/>
            <person name="Keating S.E."/>
            <person name="Gamble T."/>
        </authorList>
    </citation>
    <scope>NUCLEOTIDE SEQUENCE</scope>
    <source>
        <strain evidence="1">TG3544</strain>
    </source>
</reference>
<organism evidence="1 2">
    <name type="scientific">Sphaerodactylus townsendi</name>
    <dbReference type="NCBI Taxonomy" id="933632"/>
    <lineage>
        <taxon>Eukaryota</taxon>
        <taxon>Metazoa</taxon>
        <taxon>Chordata</taxon>
        <taxon>Craniata</taxon>
        <taxon>Vertebrata</taxon>
        <taxon>Euteleostomi</taxon>
        <taxon>Lepidosauria</taxon>
        <taxon>Squamata</taxon>
        <taxon>Bifurcata</taxon>
        <taxon>Gekkota</taxon>
        <taxon>Sphaerodactylidae</taxon>
        <taxon>Sphaerodactylus</taxon>
    </lineage>
</organism>
<sequence length="170" mass="18339">MFDQAIRRLGELTSEEDTLSVVTADHSHVFSFGGYTLRGTSIFGLAPKLASDKKTYTSIVYGNGPGYQISNQIRPNVSAKTSESDSYHQQAAVPLDSETHGGEDVVILAKGPMAHLFHGVQEQTHVAHVMAFAACLEPYTGCTLPSTNSANRVNPTLLGLLLVALIFWDC</sequence>
<evidence type="ECO:0000313" key="2">
    <source>
        <dbReference type="Proteomes" id="UP000827872"/>
    </source>
</evidence>
<accession>A0ACB8FC01</accession>
<comment type="caution">
    <text evidence="1">The sequence shown here is derived from an EMBL/GenBank/DDBJ whole genome shotgun (WGS) entry which is preliminary data.</text>
</comment>